<reference evidence="1 2" key="1">
    <citation type="submission" date="2019-12" db="EMBL/GenBank/DDBJ databases">
        <title>Genomic-based taxomic classification of the family Erythrobacteraceae.</title>
        <authorList>
            <person name="Xu L."/>
        </authorList>
    </citation>
    <scope>NUCLEOTIDE SEQUENCE [LARGE SCALE GENOMIC DNA]</scope>
    <source>
        <strain evidence="1 2">JCM 10282</strain>
    </source>
</reference>
<evidence type="ECO:0000313" key="2">
    <source>
        <dbReference type="Proteomes" id="UP000430021"/>
    </source>
</evidence>
<accession>A0A6I4UHG2</accession>
<dbReference type="AlphaFoldDB" id="A0A6I4UHG2"/>
<protein>
    <submittedName>
        <fullName evidence="1">Uncharacterized protein</fullName>
    </submittedName>
</protein>
<comment type="caution">
    <text evidence="1">The sequence shown here is derived from an EMBL/GenBank/DDBJ whole genome shotgun (WGS) entry which is preliminary data.</text>
</comment>
<dbReference type="Proteomes" id="UP000430021">
    <property type="component" value="Unassembled WGS sequence"/>
</dbReference>
<organism evidence="1 2">
    <name type="scientific">Erythrobacter ramosus</name>
    <dbReference type="NCBI Taxonomy" id="35811"/>
    <lineage>
        <taxon>Bacteria</taxon>
        <taxon>Pseudomonadati</taxon>
        <taxon>Pseudomonadota</taxon>
        <taxon>Alphaproteobacteria</taxon>
        <taxon>Sphingomonadales</taxon>
        <taxon>Erythrobacteraceae</taxon>
        <taxon>Erythrobacter/Porphyrobacter group</taxon>
        <taxon>Erythrobacter</taxon>
    </lineage>
</organism>
<sequence>MKGKNGRILRFLRASEIKLQKAVDRITNPS</sequence>
<name>A0A6I4UHG2_9SPHN</name>
<gene>
    <name evidence="1" type="ORF">GRI59_00475</name>
</gene>
<dbReference type="EMBL" id="WTYB01000001">
    <property type="protein sequence ID" value="MXP37087.1"/>
    <property type="molecule type" value="Genomic_DNA"/>
</dbReference>
<evidence type="ECO:0000313" key="1">
    <source>
        <dbReference type="EMBL" id="MXP37087.1"/>
    </source>
</evidence>
<proteinExistence type="predicted"/>